<evidence type="ECO:0000313" key="7">
    <source>
        <dbReference type="Proteomes" id="UP000240988"/>
    </source>
</evidence>
<dbReference type="PRINTS" id="PR00455">
    <property type="entry name" value="HTHTETR"/>
</dbReference>
<dbReference type="STRING" id="1841860.GCA_900157375_03326"/>
<evidence type="ECO:0000256" key="2">
    <source>
        <dbReference type="ARBA" id="ARBA00023125"/>
    </source>
</evidence>
<dbReference type="InterPro" id="IPR009057">
    <property type="entry name" value="Homeodomain-like_sf"/>
</dbReference>
<evidence type="ECO:0000256" key="4">
    <source>
        <dbReference type="PROSITE-ProRule" id="PRU00335"/>
    </source>
</evidence>
<dbReference type="SUPFAM" id="SSF48498">
    <property type="entry name" value="Tetracyclin repressor-like, C-terminal domain"/>
    <property type="match status" value="1"/>
</dbReference>
<sequence>MEHRAKLTAKGRATRERIVRAAAQLMAEHGVAHTTIKDVQAAAGVSASQMYHYFSEKSELVSAVVEGQSDQILGSQELALAQVHSIAELSRWRHLMVEAMRDKGCTGGCPIGSLANELAETDPPARARLEGAFARWQALITDCLTAAMARGELPPGTDVDRIALSLLAGIQGGLLLSQVHRDTKPLEAAIDTMIDYLRRLAPG</sequence>
<evidence type="ECO:0000256" key="1">
    <source>
        <dbReference type="ARBA" id="ARBA00023015"/>
    </source>
</evidence>
<dbReference type="OrthoDB" id="3827407at2"/>
<keyword evidence="7" id="KW-1185">Reference proteome</keyword>
<dbReference type="InterPro" id="IPR001647">
    <property type="entry name" value="HTH_TetR"/>
</dbReference>
<gene>
    <name evidence="6" type="ORF">MRAB57_3324</name>
</gene>
<feature type="DNA-binding region" description="H-T-H motif" evidence="4">
    <location>
        <begin position="35"/>
        <end position="54"/>
    </location>
</feature>
<evidence type="ECO:0000313" key="6">
    <source>
        <dbReference type="EMBL" id="SPM35499.1"/>
    </source>
</evidence>
<dbReference type="PROSITE" id="PS50977">
    <property type="entry name" value="HTH_TETR_2"/>
    <property type="match status" value="1"/>
</dbReference>
<dbReference type="SUPFAM" id="SSF46689">
    <property type="entry name" value="Homeodomain-like"/>
    <property type="match status" value="1"/>
</dbReference>
<evidence type="ECO:0000259" key="5">
    <source>
        <dbReference type="PROSITE" id="PS50977"/>
    </source>
</evidence>
<name>A0A2U3NVG5_9MYCO</name>
<dbReference type="RefSeq" id="WP_077088339.1">
    <property type="nucleotide sequence ID" value="NZ_LT721901.1"/>
</dbReference>
<dbReference type="AlphaFoldDB" id="A0A2U3NVG5"/>
<dbReference type="Proteomes" id="UP000240988">
    <property type="component" value="Unassembled WGS sequence"/>
</dbReference>
<dbReference type="PANTHER" id="PTHR47506:SF3">
    <property type="entry name" value="HTH-TYPE TRANSCRIPTIONAL REGULATOR LMRA"/>
    <property type="match status" value="1"/>
</dbReference>
<dbReference type="GO" id="GO:0003677">
    <property type="term" value="F:DNA binding"/>
    <property type="evidence" value="ECO:0007669"/>
    <property type="project" value="UniProtKB-UniRule"/>
</dbReference>
<evidence type="ECO:0000256" key="3">
    <source>
        <dbReference type="ARBA" id="ARBA00023163"/>
    </source>
</evidence>
<reference evidence="6 7" key="1">
    <citation type="submission" date="2017-01" db="EMBL/GenBank/DDBJ databases">
        <authorList>
            <consortium name="Urmite Genomes"/>
        </authorList>
    </citation>
    <scope>NUCLEOTIDE SEQUENCE [LARGE SCALE GENOMIC DNA]</scope>
    <source>
        <strain evidence="6 7">AB57</strain>
    </source>
</reference>
<accession>A0A2U3NVG5</accession>
<dbReference type="InterPro" id="IPR036271">
    <property type="entry name" value="Tet_transcr_reg_TetR-rel_C_sf"/>
</dbReference>
<keyword evidence="1" id="KW-0805">Transcription regulation</keyword>
<feature type="domain" description="HTH tetR-type" evidence="5">
    <location>
        <begin position="12"/>
        <end position="72"/>
    </location>
</feature>
<organism evidence="6 7">
    <name type="scientific">Mycobacterium rhizamassiliense</name>
    <dbReference type="NCBI Taxonomy" id="1841860"/>
    <lineage>
        <taxon>Bacteria</taxon>
        <taxon>Bacillati</taxon>
        <taxon>Actinomycetota</taxon>
        <taxon>Actinomycetes</taxon>
        <taxon>Mycobacteriales</taxon>
        <taxon>Mycobacteriaceae</taxon>
        <taxon>Mycobacterium</taxon>
    </lineage>
</organism>
<keyword evidence="3" id="KW-0804">Transcription</keyword>
<protein>
    <submittedName>
        <fullName evidence="6">Transcriptional regulator</fullName>
    </submittedName>
</protein>
<keyword evidence="2 4" id="KW-0238">DNA-binding</keyword>
<dbReference type="Pfam" id="PF16925">
    <property type="entry name" value="TetR_C_13"/>
    <property type="match status" value="1"/>
</dbReference>
<dbReference type="Pfam" id="PF00440">
    <property type="entry name" value="TetR_N"/>
    <property type="match status" value="1"/>
</dbReference>
<dbReference type="PANTHER" id="PTHR47506">
    <property type="entry name" value="TRANSCRIPTIONAL REGULATORY PROTEIN"/>
    <property type="match status" value="1"/>
</dbReference>
<dbReference type="InterPro" id="IPR011075">
    <property type="entry name" value="TetR_C"/>
</dbReference>
<dbReference type="Gene3D" id="1.10.357.10">
    <property type="entry name" value="Tetracycline Repressor, domain 2"/>
    <property type="match status" value="1"/>
</dbReference>
<proteinExistence type="predicted"/>
<dbReference type="EMBL" id="FUFA01000004">
    <property type="protein sequence ID" value="SPM35499.1"/>
    <property type="molecule type" value="Genomic_DNA"/>
</dbReference>